<gene>
    <name evidence="3" type="ORF">A9Q02_13640</name>
</gene>
<dbReference type="InterPro" id="IPR012338">
    <property type="entry name" value="Beta-lactam/transpept-like"/>
</dbReference>
<dbReference type="AlphaFoldDB" id="A0A2H3L2X6"/>
<keyword evidence="1" id="KW-0378">Hydrolase</keyword>
<reference evidence="3 4" key="1">
    <citation type="submission" date="2016-05" db="EMBL/GenBank/DDBJ databases">
        <authorList>
            <person name="Lavstsen T."/>
            <person name="Jespersen J.S."/>
        </authorList>
    </citation>
    <scope>NUCLEOTIDE SEQUENCE [LARGE SCALE GENOMIC DNA]</scope>
    <source>
        <strain evidence="3 4">B7-9</strain>
    </source>
</reference>
<dbReference type="InterPro" id="IPR050789">
    <property type="entry name" value="Diverse_Enzym_Activities"/>
</dbReference>
<protein>
    <recommendedName>
        <fullName evidence="2">Beta-lactamase-related domain-containing protein</fullName>
    </recommendedName>
</protein>
<dbReference type="GO" id="GO:0016787">
    <property type="term" value="F:hydrolase activity"/>
    <property type="evidence" value="ECO:0007669"/>
    <property type="project" value="UniProtKB-KW"/>
</dbReference>
<organism evidence="3 4">
    <name type="scientific">Candidatus Chloroploca asiatica</name>
    <dbReference type="NCBI Taxonomy" id="1506545"/>
    <lineage>
        <taxon>Bacteria</taxon>
        <taxon>Bacillati</taxon>
        <taxon>Chloroflexota</taxon>
        <taxon>Chloroflexia</taxon>
        <taxon>Chloroflexales</taxon>
        <taxon>Chloroflexineae</taxon>
        <taxon>Oscillochloridaceae</taxon>
        <taxon>Candidatus Chloroploca</taxon>
    </lineage>
</organism>
<name>A0A2H3L2X6_9CHLR</name>
<dbReference type="Proteomes" id="UP000220922">
    <property type="component" value="Unassembled WGS sequence"/>
</dbReference>
<dbReference type="EMBL" id="LYXE01000083">
    <property type="protein sequence ID" value="PDV99117.1"/>
    <property type="molecule type" value="Genomic_DNA"/>
</dbReference>
<evidence type="ECO:0000256" key="1">
    <source>
        <dbReference type="ARBA" id="ARBA00022801"/>
    </source>
</evidence>
<dbReference type="PANTHER" id="PTHR43283:SF11">
    <property type="entry name" value="BETA-LACTAMASE-RELATED DOMAIN-CONTAINING PROTEIN"/>
    <property type="match status" value="1"/>
</dbReference>
<dbReference type="InterPro" id="IPR001466">
    <property type="entry name" value="Beta-lactam-related"/>
</dbReference>
<keyword evidence="4" id="KW-1185">Reference proteome</keyword>
<dbReference type="OrthoDB" id="9770183at2"/>
<evidence type="ECO:0000313" key="4">
    <source>
        <dbReference type="Proteomes" id="UP000220922"/>
    </source>
</evidence>
<feature type="domain" description="Beta-lactamase-related" evidence="2">
    <location>
        <begin position="7"/>
        <end position="329"/>
    </location>
</feature>
<evidence type="ECO:0000259" key="2">
    <source>
        <dbReference type="Pfam" id="PF00144"/>
    </source>
</evidence>
<comment type="caution">
    <text evidence="3">The sequence shown here is derived from an EMBL/GenBank/DDBJ whole genome shotgun (WGS) entry which is preliminary data.</text>
</comment>
<accession>A0A2H3L2X6</accession>
<dbReference type="Pfam" id="PF00144">
    <property type="entry name" value="Beta-lactamase"/>
    <property type="match status" value="1"/>
</dbReference>
<dbReference type="PANTHER" id="PTHR43283">
    <property type="entry name" value="BETA-LACTAMASE-RELATED"/>
    <property type="match status" value="1"/>
</dbReference>
<proteinExistence type="predicted"/>
<evidence type="ECO:0000313" key="3">
    <source>
        <dbReference type="EMBL" id="PDV99117.1"/>
    </source>
</evidence>
<dbReference type="RefSeq" id="WP_097652464.1">
    <property type="nucleotide sequence ID" value="NZ_LYXE01000083.1"/>
</dbReference>
<dbReference type="Gene3D" id="3.40.710.10">
    <property type="entry name" value="DD-peptidase/beta-lactamase superfamily"/>
    <property type="match status" value="1"/>
</dbReference>
<sequence>MRQTIVIQQAIAARIFPGAVILATRDGATLRDQAYGTTMYEDEGTRSIVRDDIFDIASLTKVVTATAALRLYDLGELTLDRGITFYLPAARAQHVTVRHLLTHCSGLALRLSTLRNEGAAGIQAAIYAAEPVKPPGTQLAYTNINSLLLGEIVAVVAGIPLDQAVQKLVLDPLGMRETGYCPSGALRERIVPTEWDDTWRQRLVHGVVHDESAYALGGVAGHAGLFSTARDLERLVRMWLQGGAWADQQVLHEATVALALRDATAELRTDAGQALPSGLGWMLDRANFMGSAPRGSFGHTGFTGPAIIGVPHAQLALVVLSNRVYPQRTAPPYRHHAVTATILEELLREVLFQ</sequence>
<dbReference type="SUPFAM" id="SSF56601">
    <property type="entry name" value="beta-lactamase/transpeptidase-like"/>
    <property type="match status" value="1"/>
</dbReference>